<evidence type="ECO:0000313" key="3">
    <source>
        <dbReference type="Proteomes" id="UP000294843"/>
    </source>
</evidence>
<dbReference type="EMBL" id="SCWF01000001">
    <property type="protein sequence ID" value="TDM15693.1"/>
    <property type="molecule type" value="Genomic_DNA"/>
</dbReference>
<protein>
    <recommendedName>
        <fullName evidence="1">Tail spike domain-containing protein</fullName>
    </recommendedName>
</protein>
<dbReference type="Proteomes" id="UP000294843">
    <property type="component" value="Unassembled WGS sequence"/>
</dbReference>
<reference evidence="2 3" key="1">
    <citation type="submission" date="2019-01" db="EMBL/GenBank/DDBJ databases">
        <title>Draft genome sequences of the type strains of six Macrococcus species.</title>
        <authorList>
            <person name="Mazhar S."/>
            <person name="Altermann E."/>
            <person name="Hill C."/>
            <person name="Mcauliffe O."/>
        </authorList>
    </citation>
    <scope>NUCLEOTIDE SEQUENCE [LARGE SCALE GENOMIC DNA]</scope>
    <source>
        <strain evidence="2 3">ATCC 51825</strain>
    </source>
</reference>
<feature type="domain" description="Tail spike" evidence="1">
    <location>
        <begin position="92"/>
        <end position="318"/>
    </location>
</feature>
<keyword evidence="3" id="KW-1185">Reference proteome</keyword>
<organism evidence="2 3">
    <name type="scientific">Macrococcus bovicus</name>
    <dbReference type="NCBI Taxonomy" id="69968"/>
    <lineage>
        <taxon>Bacteria</taxon>
        <taxon>Bacillati</taxon>
        <taxon>Bacillota</taxon>
        <taxon>Bacilli</taxon>
        <taxon>Bacillales</taxon>
        <taxon>Staphylococcaceae</taxon>
        <taxon>Macrococcus</taxon>
    </lineage>
</organism>
<gene>
    <name evidence="2" type="ORF">ERX55_01945</name>
</gene>
<sequence>MPQLVVKSLNGEIFTASAQVERVRRINGERELSLSFLCNEINNEFLSDIEACWKVNFQGDWYHLFNMKEDRHGNKSFNAVLDFYFNFNQIWYMDEVENKSMTISESIGSLFIGTDYILQIVDNFYANTMTYSKQENSTQRFMYFIERHKAEFVIPIGTKIVQLRNRIGVRRSDIVIHEDDNLINLDIDTDTSSFCTAIECFYDFIKVEGSDEPQPKGDFFWRSPMVEKYGMILGEPIYDERYKNIASVSEAARLKQESTYKMSFSVDASLFDTALNEGDEVRLIIPSKAINTYIRVVDINEKFDEEGDLIEASYTFGNENIAAQYRQLQYDAIQDIRDIMQGKKPIPFSVLPRAVKEATDIINAGATTQFYYRKDGIYGYNTSNPQGVTRYNANGIGFSQDGGQTFENAMTYLGIVATAITSGTINTNNVTIYGSEGYNRIEITGDKLKVWDSRDPDVYTEMTRGGFKSNKGAFDLIGYDGRQEYFNGVRQYDLDLQIQQFNNPAYVEFTGRDMRTTEVEFQRVYCVWTTFRSQYITLSGSVRLEGSSTSNSGQAEIRIWHMTEGKAMATERYTINKSFDPDENNTLYWSIKVDLKDYFSKNPGSTPYKGYPDKRSVNLYVEIRMVNRVNTDDKMAMRVNRGWMDG</sequence>
<dbReference type="RefSeq" id="WP_133450893.1">
    <property type="nucleotide sequence ID" value="NZ_SCWF01000001.1"/>
</dbReference>
<dbReference type="AlphaFoldDB" id="A0A4R6C3E3"/>
<accession>A0A4R6C3E3</accession>
<dbReference type="InterPro" id="IPR010572">
    <property type="entry name" value="Tail_dom"/>
</dbReference>
<evidence type="ECO:0000313" key="2">
    <source>
        <dbReference type="EMBL" id="TDM15693.1"/>
    </source>
</evidence>
<comment type="caution">
    <text evidence="2">The sequence shown here is derived from an EMBL/GenBank/DDBJ whole genome shotgun (WGS) entry which is preliminary data.</text>
</comment>
<name>A0A4R6C3E3_9STAP</name>
<dbReference type="Pfam" id="PF06605">
    <property type="entry name" value="Prophage_tail"/>
    <property type="match status" value="1"/>
</dbReference>
<dbReference type="OrthoDB" id="2311165at2"/>
<proteinExistence type="predicted"/>
<evidence type="ECO:0000259" key="1">
    <source>
        <dbReference type="Pfam" id="PF06605"/>
    </source>
</evidence>